<sequence length="1085" mass="117810">MEHNFKKSFLSLAIAGSISLISYQGIAQENEEGLTETDVAAEADYSSNGAGGSDVEESEVEEVVVTGSRIARDTFSSISPLQIIDTEGTREAGVIDASSILQNSQAASGQQIDLTFSGFVVDNGPGSSTVSLRGLGANRTLIMVNGRRLAPAGVGGAPTAPDLTLIPSTLVQQYDLLLDGASSIYGSDAVAGVTNVILKKDFDGFDFEFFSDNPTQGNGEENTFSLSWGKNFDRGFIGMGAEYYESAAVTLDDRDWTAGCEQNIEVGTDGNIYKADAFYTNRLGMDWRGGCAVGLLAGRVSVPPSAIGSIYYTPGQSNGGWNGFSESSLFDIGVDGDGDGRTDISFLDYSLNGREGFAHLFPEQDRASFMAFGEYTFEGEMNLTPFFETLYSKRNTFINTGAAQLFPSVPADNPYNICNPDGVNGVDCGLAYDALLTNPNYLEDFIARYGAPPSAFNIVPGGPIGAQGTTPIVAVRGDRNRTDVSLESFRFVTGLSGDLPMLNFGSLSDWSFETYFSFSKSDGRSTIRGIRDDRLNHSLNTTREDPNNPGSYICGNGSDGCVPVNLFADSLYQGVIGDFATQAERDYLFGSRNFRTEYYQKIISGFASGKIASLPAGDVSLVLGAEFRNDRIKSIPNDVARDGLLFGFTQDGGATGQKDTREVYGEIEIPLLGGMFLAEELTANLSTRYTDDEYYGSDRTESVKIGYRPFNSLLLRGTYGTSYRAPNLRENFLKGQTGFLNVSDPCVVPEDALGGLGGGGYDPSLDPRSPEVLANCLANGVDPTQLENGSTSVYNTEVTSRGLLDLNPETSESYTFGFSWEQPFFDAFGLTLGMTYYDIEIENAIVEPTPQFLINDCYNSVNPSAFCNLVQRDADGFINNVNAEFLNQDKEVSRGFDYNIRYEQPVTLFGAPIELSALINFNRTLERSVTFIGDDGTVDFEEFKGDFGNAEWIGNSQLRVEYDDFRFTWSSRYVGSVEQDADEVDPFSDIYDTQETGVESQTCVGSANGGVDCRDVGYADDYWVHSASLYYYADTWFAGIGVSNVFDEDPPEVDGSEILSVNNTPIGAGYDLQGRTIFVNLQKNF</sequence>
<dbReference type="InterPro" id="IPR037066">
    <property type="entry name" value="Plug_dom_sf"/>
</dbReference>
<dbReference type="Pfam" id="PF00593">
    <property type="entry name" value="TonB_dep_Rec_b-barrel"/>
    <property type="match status" value="1"/>
</dbReference>
<reference evidence="7 8" key="1">
    <citation type="submission" date="2022-05" db="EMBL/GenBank/DDBJ databases">
        <title>Microbulbifer sp. nov., isolated from sponge.</title>
        <authorList>
            <person name="Gao L."/>
        </authorList>
    </citation>
    <scope>NUCLEOTIDE SEQUENCE [LARGE SCALE GENOMIC DNA]</scope>
    <source>
        <strain evidence="7 8">MI-G</strain>
    </source>
</reference>
<evidence type="ECO:0000313" key="7">
    <source>
        <dbReference type="EMBL" id="WKD50123.1"/>
    </source>
</evidence>
<feature type="domain" description="TonB-dependent receptor-like beta-barrel" evidence="5">
    <location>
        <begin position="490"/>
        <end position="1045"/>
    </location>
</feature>
<dbReference type="EMBL" id="CP098023">
    <property type="protein sequence ID" value="WKD50123.1"/>
    <property type="molecule type" value="Genomic_DNA"/>
</dbReference>
<comment type="similarity">
    <text evidence="4">Belongs to the TonB-dependent receptor family.</text>
</comment>
<dbReference type="RefSeq" id="WP_301416123.1">
    <property type="nucleotide sequence ID" value="NZ_CP098023.1"/>
</dbReference>
<dbReference type="InterPro" id="IPR000531">
    <property type="entry name" value="Beta-barrel_TonB"/>
</dbReference>
<evidence type="ECO:0000256" key="3">
    <source>
        <dbReference type="ARBA" id="ARBA00023237"/>
    </source>
</evidence>
<dbReference type="PANTHER" id="PTHR47234">
    <property type="match status" value="1"/>
</dbReference>
<dbReference type="Proteomes" id="UP001321520">
    <property type="component" value="Chromosome"/>
</dbReference>
<keyword evidence="4" id="KW-0798">TonB box</keyword>
<evidence type="ECO:0000256" key="2">
    <source>
        <dbReference type="ARBA" id="ARBA00023136"/>
    </source>
</evidence>
<dbReference type="InterPro" id="IPR036942">
    <property type="entry name" value="Beta-barrel_TonB_sf"/>
</dbReference>
<evidence type="ECO:0000259" key="6">
    <source>
        <dbReference type="Pfam" id="PF07715"/>
    </source>
</evidence>
<accession>A0ABY9EAV3</accession>
<keyword evidence="7" id="KW-0675">Receptor</keyword>
<dbReference type="InterPro" id="IPR012910">
    <property type="entry name" value="Plug_dom"/>
</dbReference>
<evidence type="ECO:0000256" key="4">
    <source>
        <dbReference type="RuleBase" id="RU003357"/>
    </source>
</evidence>
<dbReference type="PANTHER" id="PTHR47234:SF2">
    <property type="entry name" value="TONB-DEPENDENT RECEPTOR"/>
    <property type="match status" value="1"/>
</dbReference>
<comment type="subcellular location">
    <subcellularLocation>
        <location evidence="1 4">Cell outer membrane</location>
    </subcellularLocation>
</comment>
<dbReference type="Gene3D" id="2.170.130.10">
    <property type="entry name" value="TonB-dependent receptor, plug domain"/>
    <property type="match status" value="1"/>
</dbReference>
<dbReference type="Gene3D" id="2.40.170.20">
    <property type="entry name" value="TonB-dependent receptor, beta-barrel domain"/>
    <property type="match status" value="1"/>
</dbReference>
<feature type="domain" description="TonB-dependent receptor plug" evidence="6">
    <location>
        <begin position="94"/>
        <end position="193"/>
    </location>
</feature>
<dbReference type="Pfam" id="PF07715">
    <property type="entry name" value="Plug"/>
    <property type="match status" value="1"/>
</dbReference>
<evidence type="ECO:0000256" key="1">
    <source>
        <dbReference type="ARBA" id="ARBA00004442"/>
    </source>
</evidence>
<keyword evidence="2 4" id="KW-0472">Membrane</keyword>
<organism evidence="7 8">
    <name type="scientific">Microbulbifer spongiae</name>
    <dbReference type="NCBI Taxonomy" id="2944933"/>
    <lineage>
        <taxon>Bacteria</taxon>
        <taxon>Pseudomonadati</taxon>
        <taxon>Pseudomonadota</taxon>
        <taxon>Gammaproteobacteria</taxon>
        <taxon>Cellvibrionales</taxon>
        <taxon>Microbulbiferaceae</taxon>
        <taxon>Microbulbifer</taxon>
    </lineage>
</organism>
<evidence type="ECO:0000313" key="8">
    <source>
        <dbReference type="Proteomes" id="UP001321520"/>
    </source>
</evidence>
<keyword evidence="8" id="KW-1185">Reference proteome</keyword>
<protein>
    <submittedName>
        <fullName evidence="7">TonB-dependent receptor</fullName>
    </submittedName>
</protein>
<proteinExistence type="inferred from homology"/>
<evidence type="ECO:0000259" key="5">
    <source>
        <dbReference type="Pfam" id="PF00593"/>
    </source>
</evidence>
<dbReference type="SUPFAM" id="SSF56935">
    <property type="entry name" value="Porins"/>
    <property type="match status" value="1"/>
</dbReference>
<name>A0ABY9EAV3_9GAMM</name>
<gene>
    <name evidence="7" type="ORF">M8T91_01450</name>
</gene>
<keyword evidence="3" id="KW-0998">Cell outer membrane</keyword>